<dbReference type="Ensembl" id="ENSCSET00000002430.1">
    <property type="protein sequence ID" value="ENSCSEP00000002390.1"/>
    <property type="gene ID" value="ENSCSEG00000001573.1"/>
</dbReference>
<dbReference type="SMART" id="SM01132">
    <property type="entry name" value="DIL"/>
    <property type="match status" value="1"/>
</dbReference>
<sequence>MSNSLELLQFIQYQLPLILDWRSRKDQGWLEDPLSCIHSARDETMAVLEEVIMLAFQQCVYYITKFLYPILPGLLDCNPFRKSSDHQVTTGEYSRIFSNNGLQVPGELHPDISSQLIGYLFYFINASLINSLMEREPGFYQWSRGVRMRAGLDLILDWAHAAGQGETALEQMHTLSSAVNLLATPRKNLLKTPWKSLRSLHPALSPAQLNHLLTLYSPASPCRHTWTPSVQDEAAAKRTADILESFDTHHPLVLPAGGYQFQLRRAVTDSALREELDKAQLCPHFPNPHPPISPTSSPLFFTFTWVKRFTMHYSLLTELEK</sequence>
<dbReference type="InterPro" id="IPR002710">
    <property type="entry name" value="Dilute_dom"/>
</dbReference>
<evidence type="ECO:0000259" key="1">
    <source>
        <dbReference type="PROSITE" id="PS51126"/>
    </source>
</evidence>
<dbReference type="GeneTree" id="ENSGT00940000164726"/>
<dbReference type="PROSITE" id="PS51126">
    <property type="entry name" value="DILUTE"/>
    <property type="match status" value="1"/>
</dbReference>
<dbReference type="PANTHER" id="PTHR16027:SF4">
    <property type="entry name" value="RAS-INTERACTING PROTEIN 1"/>
    <property type="match status" value="1"/>
</dbReference>
<evidence type="ECO:0000313" key="3">
    <source>
        <dbReference type="Proteomes" id="UP000265120"/>
    </source>
</evidence>
<reference evidence="2" key="3">
    <citation type="submission" date="2025-09" db="UniProtKB">
        <authorList>
            <consortium name="Ensembl"/>
        </authorList>
    </citation>
    <scope>IDENTIFICATION</scope>
</reference>
<dbReference type="GO" id="GO:0005911">
    <property type="term" value="C:cell-cell junction"/>
    <property type="evidence" value="ECO:0007669"/>
    <property type="project" value="TreeGrafter"/>
</dbReference>
<dbReference type="GO" id="GO:0035024">
    <property type="term" value="P:negative regulation of Rho protein signal transduction"/>
    <property type="evidence" value="ECO:0007669"/>
    <property type="project" value="TreeGrafter"/>
</dbReference>
<dbReference type="Pfam" id="PF01843">
    <property type="entry name" value="DIL"/>
    <property type="match status" value="1"/>
</dbReference>
<reference evidence="2 3" key="1">
    <citation type="journal article" date="2014" name="Nat. Genet.">
        <title>Whole-genome sequence of a flatfish provides insights into ZW sex chromosome evolution and adaptation to a benthic lifestyle.</title>
        <authorList>
            <person name="Chen S."/>
            <person name="Zhang G."/>
            <person name="Shao C."/>
            <person name="Huang Q."/>
            <person name="Liu G."/>
            <person name="Zhang P."/>
            <person name="Song W."/>
            <person name="An N."/>
            <person name="Chalopin D."/>
            <person name="Volff J.N."/>
            <person name="Hong Y."/>
            <person name="Li Q."/>
            <person name="Sha Z."/>
            <person name="Zhou H."/>
            <person name="Xie M."/>
            <person name="Yu Q."/>
            <person name="Liu Y."/>
            <person name="Xiang H."/>
            <person name="Wang N."/>
            <person name="Wu K."/>
            <person name="Yang C."/>
            <person name="Zhou Q."/>
            <person name="Liao X."/>
            <person name="Yang L."/>
            <person name="Hu Q."/>
            <person name="Zhang J."/>
            <person name="Meng L."/>
            <person name="Jin L."/>
            <person name="Tian Y."/>
            <person name="Lian J."/>
            <person name="Yang J."/>
            <person name="Miao G."/>
            <person name="Liu S."/>
            <person name="Liang Z."/>
            <person name="Yan F."/>
            <person name="Li Y."/>
            <person name="Sun B."/>
            <person name="Zhang H."/>
            <person name="Zhang J."/>
            <person name="Zhu Y."/>
            <person name="Du M."/>
            <person name="Zhao Y."/>
            <person name="Schartl M."/>
            <person name="Tang Q."/>
            <person name="Wang J."/>
        </authorList>
    </citation>
    <scope>NUCLEOTIDE SEQUENCE</scope>
</reference>
<dbReference type="GO" id="GO:0001525">
    <property type="term" value="P:angiogenesis"/>
    <property type="evidence" value="ECO:0007669"/>
    <property type="project" value="TreeGrafter"/>
</dbReference>
<organism evidence="2 3">
    <name type="scientific">Cynoglossus semilaevis</name>
    <name type="common">Tongue sole</name>
    <dbReference type="NCBI Taxonomy" id="244447"/>
    <lineage>
        <taxon>Eukaryota</taxon>
        <taxon>Metazoa</taxon>
        <taxon>Chordata</taxon>
        <taxon>Craniata</taxon>
        <taxon>Vertebrata</taxon>
        <taxon>Euteleostomi</taxon>
        <taxon>Actinopterygii</taxon>
        <taxon>Neopterygii</taxon>
        <taxon>Teleostei</taxon>
        <taxon>Neoteleostei</taxon>
        <taxon>Acanthomorphata</taxon>
        <taxon>Carangaria</taxon>
        <taxon>Pleuronectiformes</taxon>
        <taxon>Pleuronectoidei</taxon>
        <taxon>Cynoglossidae</taxon>
        <taxon>Cynoglossinae</taxon>
        <taxon>Cynoglossus</taxon>
    </lineage>
</organism>
<evidence type="ECO:0000313" key="2">
    <source>
        <dbReference type="Ensembl" id="ENSCSEP00000002390.1"/>
    </source>
</evidence>
<protein>
    <submittedName>
        <fullName evidence="2">Ras-associating and dilute domain-containing protein-like</fullName>
    </submittedName>
</protein>
<dbReference type="AlphaFoldDB" id="A0A3P8UQ52"/>
<keyword evidence="3" id="KW-1185">Reference proteome</keyword>
<name>A0A3P8UQ52_CYNSE</name>
<proteinExistence type="predicted"/>
<dbReference type="PANTHER" id="PTHR16027">
    <property type="entry name" value="DILUTE DOMAIN-CONTAINING PROTEIN YPR089W"/>
    <property type="match status" value="1"/>
</dbReference>
<accession>A0A3P8UQ52</accession>
<feature type="domain" description="Dilute" evidence="1">
    <location>
        <begin position="42"/>
        <end position="249"/>
    </location>
</feature>
<dbReference type="GO" id="GO:0051020">
    <property type="term" value="F:GTPase binding"/>
    <property type="evidence" value="ECO:0007669"/>
    <property type="project" value="TreeGrafter"/>
</dbReference>
<dbReference type="InterPro" id="IPR052072">
    <property type="entry name" value="Vascular_dev_regulator"/>
</dbReference>
<dbReference type="Proteomes" id="UP000265120">
    <property type="component" value="Chromosome 8"/>
</dbReference>
<reference evidence="2" key="2">
    <citation type="submission" date="2025-08" db="UniProtKB">
        <authorList>
            <consortium name="Ensembl"/>
        </authorList>
    </citation>
    <scope>IDENTIFICATION</scope>
</reference>